<name>A0A4U0U3I4_9PEZI</name>
<protein>
    <recommendedName>
        <fullName evidence="2">Heterokaryon incompatibility domain-containing protein</fullName>
    </recommendedName>
</protein>
<evidence type="ECO:0000313" key="4">
    <source>
        <dbReference type="Proteomes" id="UP000310066"/>
    </source>
</evidence>
<accession>A0A4U0U3I4</accession>
<evidence type="ECO:0000256" key="1">
    <source>
        <dbReference type="SAM" id="MobiDB-lite"/>
    </source>
</evidence>
<dbReference type="PANTHER" id="PTHR33112">
    <property type="entry name" value="DOMAIN PROTEIN, PUTATIVE-RELATED"/>
    <property type="match status" value="1"/>
</dbReference>
<dbReference type="EMBL" id="NAJP01000112">
    <property type="protein sequence ID" value="TKA29072.1"/>
    <property type="molecule type" value="Genomic_DNA"/>
</dbReference>
<reference evidence="3 4" key="1">
    <citation type="submission" date="2017-03" db="EMBL/GenBank/DDBJ databases">
        <title>Genomes of endolithic fungi from Antarctica.</title>
        <authorList>
            <person name="Coleine C."/>
            <person name="Masonjones S."/>
            <person name="Stajich J.E."/>
        </authorList>
    </citation>
    <scope>NUCLEOTIDE SEQUENCE [LARGE SCALE GENOMIC DNA]</scope>
    <source>
        <strain evidence="3 4">CCFEE 5311</strain>
    </source>
</reference>
<dbReference type="STRING" id="329885.A0A4U0U3I4"/>
<feature type="region of interest" description="Disordered" evidence="1">
    <location>
        <begin position="1"/>
        <end position="141"/>
    </location>
</feature>
<dbReference type="PANTHER" id="PTHR33112:SF12">
    <property type="entry name" value="HETEROKARYON INCOMPATIBILITY DOMAIN-CONTAINING PROTEIN"/>
    <property type="match status" value="1"/>
</dbReference>
<proteinExistence type="predicted"/>
<evidence type="ECO:0000313" key="3">
    <source>
        <dbReference type="EMBL" id="TKA29072.1"/>
    </source>
</evidence>
<feature type="compositionally biased region" description="Basic and acidic residues" evidence="1">
    <location>
        <begin position="90"/>
        <end position="107"/>
    </location>
</feature>
<feature type="compositionally biased region" description="Basic and acidic residues" evidence="1">
    <location>
        <begin position="1"/>
        <end position="11"/>
    </location>
</feature>
<dbReference type="Proteomes" id="UP000310066">
    <property type="component" value="Unassembled WGS sequence"/>
</dbReference>
<feature type="compositionally biased region" description="Pro residues" evidence="1">
    <location>
        <begin position="43"/>
        <end position="54"/>
    </location>
</feature>
<dbReference type="OrthoDB" id="5428863at2759"/>
<organism evidence="3 4">
    <name type="scientific">Friedmanniomyces endolithicus</name>
    <dbReference type="NCBI Taxonomy" id="329885"/>
    <lineage>
        <taxon>Eukaryota</taxon>
        <taxon>Fungi</taxon>
        <taxon>Dikarya</taxon>
        <taxon>Ascomycota</taxon>
        <taxon>Pezizomycotina</taxon>
        <taxon>Dothideomycetes</taxon>
        <taxon>Dothideomycetidae</taxon>
        <taxon>Mycosphaerellales</taxon>
        <taxon>Teratosphaeriaceae</taxon>
        <taxon>Friedmanniomyces</taxon>
    </lineage>
</organism>
<gene>
    <name evidence="3" type="ORF">B0A54_16182</name>
</gene>
<dbReference type="AlphaFoldDB" id="A0A4U0U3I4"/>
<evidence type="ECO:0000259" key="2">
    <source>
        <dbReference type="Pfam" id="PF06985"/>
    </source>
</evidence>
<feature type="compositionally biased region" description="Acidic residues" evidence="1">
    <location>
        <begin position="80"/>
        <end position="89"/>
    </location>
</feature>
<comment type="caution">
    <text evidence="3">The sequence shown here is derived from an EMBL/GenBank/DDBJ whole genome shotgun (WGS) entry which is preliminary data.</text>
</comment>
<feature type="domain" description="Heterokaryon incompatibility" evidence="2">
    <location>
        <begin position="547"/>
        <end position="706"/>
    </location>
</feature>
<dbReference type="InterPro" id="IPR010730">
    <property type="entry name" value="HET"/>
</dbReference>
<dbReference type="Pfam" id="PF06985">
    <property type="entry name" value="HET"/>
    <property type="match status" value="1"/>
</dbReference>
<sequence>MSGSVRDRVSRLETGSAFEPAGPELPRRPSQSPLANDFQSRDPAPPSRLRPPVLPKAKSLSGTPVTGGRRSRPLEIGLPDPEEMDEEDVLVLKHGDPTSGQDARDSEWISLGRRSSPGSRVSLDDEELKPPLPARRSPSPFAGVAQGFGKLRIDAPKAFRTLSDNAQKAVKNVQDDAPKLFQNVSEGAHKTFGTLQREAPKVFRGAAQGTQKAMSDAQAGLKRTINGIPVPAAFAHTGEDLSDLAKLQMGRPGLCSRCAALDLDTCFTKDTDTDQPYRCWASPLSRVALHAKWCVMCKLLIEMLCRAEHDPLRSAEIRDHITPEWLRDVPFHQWLSKGYIHQDEYWPFGRSASRYEGSTQVVGPFSEALWTAAKRFQHVGLRVLVRSAVGGRPSVEMADFKLSHSQMYRDGIDRGTINERFPISAVVVITVSTAHSDTPGLLWCDLDGCSNQPGAKPQVLSHFMLQVVRNNLVVTVTPRLSYGHVLDSRWIDVQLSKLWLAECETYHGKGCSEHGWALALDSPGFLRLIDVDELRVIVAEKPQSCRYVALSYVWGGADVLKLTSNNMHELSEQGGLESSLALLPRTVLDAMQVTKAAGERYLWVDSLCILQDNSEESSEQIANMDRVYGSALFTIVAADGEHADVGLCGVRNEVFVDVGNEGTPRHIIQPAASLKKDLTVIAPFERSRTASTNPRNWESRAWTFQERHLSRRMLFFGNNEMVWHCRGMVAREDMPVEQSGYEHPTLDWLALKPQHLGVGVDEYWRDGSLETNRHGRTHLVRSATFAEYGRLVGEYSQRTMTHESDAVNAFAGLLRIFSLAFESECVYGLPSVLLDVALL</sequence>
<feature type="compositionally biased region" description="Polar residues" evidence="1">
    <location>
        <begin position="29"/>
        <end position="38"/>
    </location>
</feature>